<dbReference type="STRING" id="485915.Dret_0231"/>
<evidence type="ECO:0000259" key="3">
    <source>
        <dbReference type="PROSITE" id="PS50110"/>
    </source>
</evidence>
<dbReference type="PROSITE" id="PS50110">
    <property type="entry name" value="RESPONSE_REGULATORY"/>
    <property type="match status" value="1"/>
</dbReference>
<dbReference type="EMBL" id="CP001734">
    <property type="protein sequence ID" value="ACV67533.1"/>
    <property type="molecule type" value="Genomic_DNA"/>
</dbReference>
<keyword evidence="5" id="KW-1185">Reference proteome</keyword>
<dbReference type="Proteomes" id="UP000001052">
    <property type="component" value="Chromosome"/>
</dbReference>
<dbReference type="PANTHER" id="PTHR44591:SF3">
    <property type="entry name" value="RESPONSE REGULATORY DOMAIN-CONTAINING PROTEIN"/>
    <property type="match status" value="1"/>
</dbReference>
<reference evidence="4 5" key="2">
    <citation type="journal article" date="2010" name="Stand. Genomic Sci.">
        <title>Complete genome sequence of Desulfohalobium retbaense type strain (HR(100)).</title>
        <authorList>
            <person name="Spring S."/>
            <person name="Nolan M."/>
            <person name="Lapidus A."/>
            <person name="Glavina Del Rio T."/>
            <person name="Copeland A."/>
            <person name="Tice H."/>
            <person name="Cheng J.F."/>
            <person name="Lucas S."/>
            <person name="Land M."/>
            <person name="Chen F."/>
            <person name="Bruce D."/>
            <person name="Goodwin L."/>
            <person name="Pitluck S."/>
            <person name="Ivanova N."/>
            <person name="Mavromatis K."/>
            <person name="Mikhailova N."/>
            <person name="Pati A."/>
            <person name="Chen A."/>
            <person name="Palaniappan K."/>
            <person name="Hauser L."/>
            <person name="Chang Y.J."/>
            <person name="Jeffries C.D."/>
            <person name="Munk C."/>
            <person name="Kiss H."/>
            <person name="Chain P."/>
            <person name="Han C."/>
            <person name="Brettin T."/>
            <person name="Detter J.C."/>
            <person name="Schuler E."/>
            <person name="Goker M."/>
            <person name="Rohde M."/>
            <person name="Bristow J."/>
            <person name="Eisen J.A."/>
            <person name="Markowitz V."/>
            <person name="Hugenholtz P."/>
            <person name="Kyrpides N.C."/>
            <person name="Klenk H.P."/>
        </authorList>
    </citation>
    <scope>NUCLEOTIDE SEQUENCE [LARGE SCALE GENOMIC DNA]</scope>
    <source>
        <strain evidence="4 5">DSM 5692</strain>
    </source>
</reference>
<dbReference type="SMART" id="SM00448">
    <property type="entry name" value="REC"/>
    <property type="match status" value="1"/>
</dbReference>
<dbReference type="Pfam" id="PF00072">
    <property type="entry name" value="Response_reg"/>
    <property type="match status" value="1"/>
</dbReference>
<dbReference type="PANTHER" id="PTHR44591">
    <property type="entry name" value="STRESS RESPONSE REGULATOR PROTEIN 1"/>
    <property type="match status" value="1"/>
</dbReference>
<gene>
    <name evidence="4" type="ordered locus">Dret_0231</name>
</gene>
<keyword evidence="1 2" id="KW-0597">Phosphoprotein</keyword>
<feature type="modified residue" description="4-aspartylphosphate" evidence="2">
    <location>
        <position position="52"/>
    </location>
</feature>
<dbReference type="HOGENOM" id="CLU_000445_69_8_7"/>
<dbReference type="InterPro" id="IPR011006">
    <property type="entry name" value="CheY-like_superfamily"/>
</dbReference>
<name>C8WZQ8_DESRD</name>
<reference evidence="5" key="1">
    <citation type="submission" date="2009-09" db="EMBL/GenBank/DDBJ databases">
        <title>The complete chromosome of Desulfohalobium retbaense DSM 5692.</title>
        <authorList>
            <consortium name="US DOE Joint Genome Institute (JGI-PGF)"/>
            <person name="Lucas S."/>
            <person name="Copeland A."/>
            <person name="Lapidus A."/>
            <person name="Glavina del Rio T."/>
            <person name="Dalin E."/>
            <person name="Tice H."/>
            <person name="Bruce D."/>
            <person name="Goodwin L."/>
            <person name="Pitluck S."/>
            <person name="Kyrpides N."/>
            <person name="Mavromatis K."/>
            <person name="Ivanova N."/>
            <person name="Mikhailova N."/>
            <person name="Munk A.C."/>
            <person name="Brettin T."/>
            <person name="Detter J.C."/>
            <person name="Han C."/>
            <person name="Tapia R."/>
            <person name="Larimer F."/>
            <person name="Land M."/>
            <person name="Hauser L."/>
            <person name="Markowitz V."/>
            <person name="Cheng J.-F."/>
            <person name="Hugenholtz P."/>
            <person name="Woyke T."/>
            <person name="Wu D."/>
            <person name="Spring S."/>
            <person name="Klenk H.-P."/>
            <person name="Eisen J.A."/>
        </authorList>
    </citation>
    <scope>NUCLEOTIDE SEQUENCE [LARGE SCALE GENOMIC DNA]</scope>
    <source>
        <strain evidence="5">DSM 5692</strain>
    </source>
</reference>
<dbReference type="AlphaFoldDB" id="C8WZQ8"/>
<evidence type="ECO:0000256" key="2">
    <source>
        <dbReference type="PROSITE-ProRule" id="PRU00169"/>
    </source>
</evidence>
<dbReference type="eggNOG" id="COG2204">
    <property type="taxonomic scope" value="Bacteria"/>
</dbReference>
<accession>C8WZQ8</accession>
<dbReference type="Gene3D" id="3.40.50.2300">
    <property type="match status" value="1"/>
</dbReference>
<feature type="domain" description="Response regulatory" evidence="3">
    <location>
        <begin position="3"/>
        <end position="117"/>
    </location>
</feature>
<dbReference type="InterPro" id="IPR001789">
    <property type="entry name" value="Sig_transdc_resp-reg_receiver"/>
</dbReference>
<dbReference type="GO" id="GO:0000160">
    <property type="term" value="P:phosphorelay signal transduction system"/>
    <property type="evidence" value="ECO:0007669"/>
    <property type="project" value="InterPro"/>
</dbReference>
<dbReference type="OrthoDB" id="9808843at2"/>
<sequence>MAEILVLDDVSDAGELVRRILERKGHSVHAFTEEEEALAHVREAQVDVAILDMKLKKMSGVEVLEELLRIAPQTKVLMLTGYPTLETARESLQLGAKQYLVKPIDKDELEEKVAEVLAEA</sequence>
<evidence type="ECO:0000256" key="1">
    <source>
        <dbReference type="ARBA" id="ARBA00022553"/>
    </source>
</evidence>
<dbReference type="KEGG" id="drt:Dret_0231"/>
<protein>
    <submittedName>
        <fullName evidence="4">Response regulator receiver protein</fullName>
    </submittedName>
</protein>
<evidence type="ECO:0000313" key="4">
    <source>
        <dbReference type="EMBL" id="ACV67533.1"/>
    </source>
</evidence>
<dbReference type="RefSeq" id="WP_015750692.1">
    <property type="nucleotide sequence ID" value="NC_013223.1"/>
</dbReference>
<dbReference type="SUPFAM" id="SSF52172">
    <property type="entry name" value="CheY-like"/>
    <property type="match status" value="1"/>
</dbReference>
<dbReference type="InterPro" id="IPR050595">
    <property type="entry name" value="Bact_response_regulator"/>
</dbReference>
<organism evidence="4 5">
    <name type="scientific">Desulfohalobium retbaense (strain ATCC 49708 / DSM 5692 / JCM 16813 / HR100)</name>
    <dbReference type="NCBI Taxonomy" id="485915"/>
    <lineage>
        <taxon>Bacteria</taxon>
        <taxon>Pseudomonadati</taxon>
        <taxon>Thermodesulfobacteriota</taxon>
        <taxon>Desulfovibrionia</taxon>
        <taxon>Desulfovibrionales</taxon>
        <taxon>Desulfohalobiaceae</taxon>
        <taxon>Desulfohalobium</taxon>
    </lineage>
</organism>
<proteinExistence type="predicted"/>
<evidence type="ECO:0000313" key="5">
    <source>
        <dbReference type="Proteomes" id="UP000001052"/>
    </source>
</evidence>